<keyword evidence="6" id="KW-0472">Membrane</keyword>
<evidence type="ECO:0000256" key="7">
    <source>
        <dbReference type="RuleBase" id="RU003879"/>
    </source>
</evidence>
<evidence type="ECO:0000256" key="5">
    <source>
        <dbReference type="ARBA" id="ARBA00022989"/>
    </source>
</evidence>
<protein>
    <submittedName>
        <fullName evidence="8">Biopolymer transporter ExbD</fullName>
    </submittedName>
</protein>
<evidence type="ECO:0000256" key="6">
    <source>
        <dbReference type="ARBA" id="ARBA00023136"/>
    </source>
</evidence>
<evidence type="ECO:0000256" key="3">
    <source>
        <dbReference type="ARBA" id="ARBA00022475"/>
    </source>
</evidence>
<dbReference type="Pfam" id="PF02472">
    <property type="entry name" value="ExbD"/>
    <property type="match status" value="1"/>
</dbReference>
<keyword evidence="7" id="KW-0813">Transport</keyword>
<keyword evidence="3" id="KW-1003">Cell membrane</keyword>
<evidence type="ECO:0000256" key="2">
    <source>
        <dbReference type="ARBA" id="ARBA00005811"/>
    </source>
</evidence>
<accession>A0A6B3L2K2</accession>
<comment type="similarity">
    <text evidence="2 7">Belongs to the ExbD/TolR family.</text>
</comment>
<keyword evidence="7" id="KW-0653">Protein transport</keyword>
<sequence length="112" mass="12137">MKRFVLPLLIAFAAPSFAADAPHSSPPAPVEAAEEGDAPMVMLDVKSDQILLDGEPIAQPQLEQVLKQAGPDVKVVLRVDRELSHKRVVEMFDHLKVLGVGKVYLCTVGDPQ</sequence>
<dbReference type="AlphaFoldDB" id="A0A6B3L2K2"/>
<evidence type="ECO:0000256" key="4">
    <source>
        <dbReference type="ARBA" id="ARBA00022692"/>
    </source>
</evidence>
<name>A0A6B3L2K2_9BACT</name>
<comment type="subcellular location">
    <subcellularLocation>
        <location evidence="1">Cell membrane</location>
        <topology evidence="1">Single-pass membrane protein</topology>
    </subcellularLocation>
    <subcellularLocation>
        <location evidence="7">Cell membrane</location>
        <topology evidence="7">Single-pass type II membrane protein</topology>
    </subcellularLocation>
</comment>
<dbReference type="GO" id="GO:0005886">
    <property type="term" value="C:plasma membrane"/>
    <property type="evidence" value="ECO:0007669"/>
    <property type="project" value="UniProtKB-SubCell"/>
</dbReference>
<keyword evidence="4 7" id="KW-0812">Transmembrane</keyword>
<organism evidence="8 9">
    <name type="scientific">Sulfuriroseicoccus oceanibius</name>
    <dbReference type="NCBI Taxonomy" id="2707525"/>
    <lineage>
        <taxon>Bacteria</taxon>
        <taxon>Pseudomonadati</taxon>
        <taxon>Verrucomicrobiota</taxon>
        <taxon>Verrucomicrobiia</taxon>
        <taxon>Verrucomicrobiales</taxon>
        <taxon>Verrucomicrobiaceae</taxon>
        <taxon>Sulfuriroseicoccus</taxon>
    </lineage>
</organism>
<evidence type="ECO:0000256" key="1">
    <source>
        <dbReference type="ARBA" id="ARBA00004162"/>
    </source>
</evidence>
<dbReference type="Gene3D" id="3.30.420.270">
    <property type="match status" value="1"/>
</dbReference>
<dbReference type="InterPro" id="IPR003400">
    <property type="entry name" value="ExbD"/>
</dbReference>
<proteinExistence type="inferred from homology"/>
<dbReference type="RefSeq" id="WP_164363494.1">
    <property type="nucleotide sequence ID" value="NZ_CP066776.1"/>
</dbReference>
<keyword evidence="9" id="KW-1185">Reference proteome</keyword>
<dbReference type="KEGG" id="soa:G3M56_008665"/>
<reference evidence="8 9" key="1">
    <citation type="submission" date="2020-12" db="EMBL/GenBank/DDBJ databases">
        <title>Sulforoseuscoccus oceanibium gen. nov., sp. nov., a representative of the phylum Verrucomicrobia with special cytoplasmic membrane, and proposal of Sulforoseuscoccusaceae fam. nov.</title>
        <authorList>
            <person name="Xi F."/>
        </authorList>
    </citation>
    <scope>NUCLEOTIDE SEQUENCE [LARGE SCALE GENOMIC DNA]</scope>
    <source>
        <strain evidence="8 9">T37</strain>
    </source>
</reference>
<keyword evidence="5" id="KW-1133">Transmembrane helix</keyword>
<dbReference type="EMBL" id="CP066776">
    <property type="protein sequence ID" value="QQL43966.1"/>
    <property type="molecule type" value="Genomic_DNA"/>
</dbReference>
<evidence type="ECO:0000313" key="9">
    <source>
        <dbReference type="Proteomes" id="UP000475117"/>
    </source>
</evidence>
<dbReference type="Proteomes" id="UP000475117">
    <property type="component" value="Chromosome"/>
</dbReference>
<evidence type="ECO:0000313" key="8">
    <source>
        <dbReference type="EMBL" id="QQL43966.1"/>
    </source>
</evidence>
<dbReference type="GO" id="GO:0022857">
    <property type="term" value="F:transmembrane transporter activity"/>
    <property type="evidence" value="ECO:0007669"/>
    <property type="project" value="InterPro"/>
</dbReference>
<dbReference type="GO" id="GO:0015031">
    <property type="term" value="P:protein transport"/>
    <property type="evidence" value="ECO:0007669"/>
    <property type="project" value="UniProtKB-KW"/>
</dbReference>
<gene>
    <name evidence="8" type="ORF">G3M56_008665</name>
</gene>